<comment type="caution">
    <text evidence="2">The sequence shown here is derived from an EMBL/GenBank/DDBJ whole genome shotgun (WGS) entry which is preliminary data.</text>
</comment>
<keyword evidence="3" id="KW-1185">Reference proteome</keyword>
<organism evidence="2 3">
    <name type="scientific">Mycena albidolilacea</name>
    <dbReference type="NCBI Taxonomy" id="1033008"/>
    <lineage>
        <taxon>Eukaryota</taxon>
        <taxon>Fungi</taxon>
        <taxon>Dikarya</taxon>
        <taxon>Basidiomycota</taxon>
        <taxon>Agaricomycotina</taxon>
        <taxon>Agaricomycetes</taxon>
        <taxon>Agaricomycetidae</taxon>
        <taxon>Agaricales</taxon>
        <taxon>Marasmiineae</taxon>
        <taxon>Mycenaceae</taxon>
        <taxon>Mycena</taxon>
    </lineage>
</organism>
<evidence type="ECO:0000313" key="2">
    <source>
        <dbReference type="EMBL" id="KAJ7328834.1"/>
    </source>
</evidence>
<evidence type="ECO:0000256" key="1">
    <source>
        <dbReference type="SAM" id="MobiDB-lite"/>
    </source>
</evidence>
<accession>A0AAD7EKB0</accession>
<gene>
    <name evidence="2" type="ORF">DFH08DRAFT_815597</name>
</gene>
<evidence type="ECO:0000313" key="3">
    <source>
        <dbReference type="Proteomes" id="UP001218218"/>
    </source>
</evidence>
<dbReference type="EMBL" id="JARIHO010000038">
    <property type="protein sequence ID" value="KAJ7328834.1"/>
    <property type="molecule type" value="Genomic_DNA"/>
</dbReference>
<feature type="compositionally biased region" description="Gly residues" evidence="1">
    <location>
        <begin position="161"/>
        <end position="177"/>
    </location>
</feature>
<dbReference type="AlphaFoldDB" id="A0AAD7EKB0"/>
<proteinExistence type="predicted"/>
<reference evidence="2" key="1">
    <citation type="submission" date="2023-03" db="EMBL/GenBank/DDBJ databases">
        <title>Massive genome expansion in bonnet fungi (Mycena s.s.) driven by repeated elements and novel gene families across ecological guilds.</title>
        <authorList>
            <consortium name="Lawrence Berkeley National Laboratory"/>
            <person name="Harder C.B."/>
            <person name="Miyauchi S."/>
            <person name="Viragh M."/>
            <person name="Kuo A."/>
            <person name="Thoen E."/>
            <person name="Andreopoulos B."/>
            <person name="Lu D."/>
            <person name="Skrede I."/>
            <person name="Drula E."/>
            <person name="Henrissat B."/>
            <person name="Morin E."/>
            <person name="Kohler A."/>
            <person name="Barry K."/>
            <person name="LaButti K."/>
            <person name="Morin E."/>
            <person name="Salamov A."/>
            <person name="Lipzen A."/>
            <person name="Mereny Z."/>
            <person name="Hegedus B."/>
            <person name="Baldrian P."/>
            <person name="Stursova M."/>
            <person name="Weitz H."/>
            <person name="Taylor A."/>
            <person name="Grigoriev I.V."/>
            <person name="Nagy L.G."/>
            <person name="Martin F."/>
            <person name="Kauserud H."/>
        </authorList>
    </citation>
    <scope>NUCLEOTIDE SEQUENCE</scope>
    <source>
        <strain evidence="2">CBHHK002</strain>
    </source>
</reference>
<sequence length="193" mass="20097">MRWRAASKYGRLWGANAGGGAPFLAEVAGRASGVGITGGMPEAHFHPDVCTGGSSRERVGHSAWGWARGKTKLGPCWGPAVNEEEWQEERNVHDGPVQCQCCRCGQTPAGHSPHVFQPIPWSFVQRGRVAQCSGVAGRSQRDTASIPPPSQECAAGDTQKGAGGVQQGTRGLAGGGEVEGDELEELGRGAAKA</sequence>
<protein>
    <submittedName>
        <fullName evidence="2">Uncharacterized protein</fullName>
    </submittedName>
</protein>
<feature type="region of interest" description="Disordered" evidence="1">
    <location>
        <begin position="134"/>
        <end position="193"/>
    </location>
</feature>
<name>A0AAD7EKB0_9AGAR</name>
<dbReference type="Proteomes" id="UP001218218">
    <property type="component" value="Unassembled WGS sequence"/>
</dbReference>